<dbReference type="PRINTS" id="PR00081">
    <property type="entry name" value="GDHRDH"/>
</dbReference>
<comment type="catalytic activity">
    <reaction evidence="19">
        <text>resolvin D2 + NAD(+) = 16-oxoresolvin D2 + NADH + H(+)</text>
        <dbReference type="Rhea" id="RHEA:53588"/>
        <dbReference type="ChEBI" id="CHEBI:15378"/>
        <dbReference type="ChEBI" id="CHEBI:57540"/>
        <dbReference type="ChEBI" id="CHEBI:57945"/>
        <dbReference type="ChEBI" id="CHEBI:133367"/>
        <dbReference type="ChEBI" id="CHEBI:137498"/>
    </reaction>
    <physiologicalReaction direction="left-to-right" evidence="19">
        <dbReference type="Rhea" id="RHEA:53589"/>
    </physiologicalReaction>
</comment>
<comment type="catalytic activity">
    <reaction evidence="12">
        <text>15-oxo-(5S,6R)-dihydroxy-(7E,9E,11Z)-eicosatrienoate + NADH + H(+) = (5S,6R,15S)-trihydroxy-(7E,9E,11Z)-eicosatrienoate + NAD(+)</text>
        <dbReference type="Rhea" id="RHEA:41596"/>
        <dbReference type="ChEBI" id="CHEBI:15378"/>
        <dbReference type="ChEBI" id="CHEBI:57540"/>
        <dbReference type="ChEBI" id="CHEBI:57945"/>
        <dbReference type="ChEBI" id="CHEBI:78325"/>
        <dbReference type="ChEBI" id="CHEBI:78329"/>
    </reaction>
    <physiologicalReaction direction="left-to-right" evidence="12">
        <dbReference type="Rhea" id="RHEA:41597"/>
    </physiologicalReaction>
</comment>
<dbReference type="Pfam" id="PF00106">
    <property type="entry name" value="adh_short"/>
    <property type="match status" value="1"/>
</dbReference>
<evidence type="ECO:0000313" key="22">
    <source>
        <dbReference type="EMBL" id="GFR92711.1"/>
    </source>
</evidence>
<dbReference type="GO" id="GO:0016404">
    <property type="term" value="F:15-hydroxyprostaglandin dehydrogenase (NAD+) activity"/>
    <property type="evidence" value="ECO:0007669"/>
    <property type="project" value="UniProtKB-EC"/>
</dbReference>
<evidence type="ECO:0000256" key="18">
    <source>
        <dbReference type="ARBA" id="ARBA00048739"/>
    </source>
</evidence>
<evidence type="ECO:0000256" key="5">
    <source>
        <dbReference type="ARBA" id="ARBA00040276"/>
    </source>
</evidence>
<evidence type="ECO:0000256" key="8">
    <source>
        <dbReference type="ARBA" id="ARBA00045705"/>
    </source>
</evidence>
<evidence type="ECO:0000256" key="21">
    <source>
        <dbReference type="ARBA" id="ARBA00049188"/>
    </source>
</evidence>
<organism evidence="22 23">
    <name type="scientific">Elysia marginata</name>
    <dbReference type="NCBI Taxonomy" id="1093978"/>
    <lineage>
        <taxon>Eukaryota</taxon>
        <taxon>Metazoa</taxon>
        <taxon>Spiralia</taxon>
        <taxon>Lophotrochozoa</taxon>
        <taxon>Mollusca</taxon>
        <taxon>Gastropoda</taxon>
        <taxon>Heterobranchia</taxon>
        <taxon>Euthyneura</taxon>
        <taxon>Panpulmonata</taxon>
        <taxon>Sacoglossa</taxon>
        <taxon>Placobranchoidea</taxon>
        <taxon>Plakobranchidae</taxon>
        <taxon>Elysia</taxon>
    </lineage>
</organism>
<evidence type="ECO:0000256" key="7">
    <source>
        <dbReference type="ARBA" id="ARBA00042026"/>
    </source>
</evidence>
<comment type="catalytic activity">
    <reaction evidence="20">
        <text>(15S)-hydroxy-(5Z,8Z,11Z,13E)-eicosatetraenoate + NAD(+) = 15-oxo-(5Z,8Z,11Z,13E)-eicosatetraenoate + NADH + H(+)</text>
        <dbReference type="Rhea" id="RHEA:23260"/>
        <dbReference type="ChEBI" id="CHEBI:15378"/>
        <dbReference type="ChEBI" id="CHEBI:57409"/>
        <dbReference type="ChEBI" id="CHEBI:57410"/>
        <dbReference type="ChEBI" id="CHEBI:57540"/>
        <dbReference type="ChEBI" id="CHEBI:57945"/>
        <dbReference type="EC" id="1.1.1.232"/>
    </reaction>
    <physiologicalReaction direction="left-to-right" evidence="20">
        <dbReference type="Rhea" id="RHEA:23261"/>
    </physiologicalReaction>
</comment>
<dbReference type="PANTHER" id="PTHR44229">
    <property type="entry name" value="15-HYDROXYPROSTAGLANDIN DEHYDROGENASE [NAD(+)]"/>
    <property type="match status" value="1"/>
</dbReference>
<comment type="catalytic activity">
    <reaction evidence="18">
        <text>prostaglandin E2 + NAD(+) = 15-oxoprostaglandin E2 + NADH + H(+)</text>
        <dbReference type="Rhea" id="RHEA:11876"/>
        <dbReference type="ChEBI" id="CHEBI:15378"/>
        <dbReference type="ChEBI" id="CHEBI:57400"/>
        <dbReference type="ChEBI" id="CHEBI:57540"/>
        <dbReference type="ChEBI" id="CHEBI:57945"/>
        <dbReference type="ChEBI" id="CHEBI:606564"/>
        <dbReference type="EC" id="1.1.1.141"/>
    </reaction>
    <physiologicalReaction direction="left-to-right" evidence="18">
        <dbReference type="Rhea" id="RHEA:11877"/>
    </physiologicalReaction>
</comment>
<keyword evidence="2" id="KW-0560">Oxidoreductase</keyword>
<proteinExistence type="inferred from homology"/>
<evidence type="ECO:0000256" key="20">
    <source>
        <dbReference type="ARBA" id="ARBA00049151"/>
    </source>
</evidence>
<comment type="catalytic activity">
    <reaction evidence="17">
        <text>prostaglandin A1 + NAD(+) = 15-oxo-prostaglandin A1 + NADH + H(+)</text>
        <dbReference type="Rhea" id="RHEA:41263"/>
        <dbReference type="ChEBI" id="CHEBI:15378"/>
        <dbReference type="ChEBI" id="CHEBI:57398"/>
        <dbReference type="ChEBI" id="CHEBI:57540"/>
        <dbReference type="ChEBI" id="CHEBI:57945"/>
        <dbReference type="ChEBI" id="CHEBI:85072"/>
    </reaction>
    <physiologicalReaction direction="left-to-right" evidence="17">
        <dbReference type="Rhea" id="RHEA:41264"/>
    </physiologicalReaction>
</comment>
<comment type="similarity">
    <text evidence="1">Belongs to the short-chain dehydrogenases/reductases (SDR) family.</text>
</comment>
<keyword evidence="23" id="KW-1185">Reference proteome</keyword>
<comment type="catalytic activity">
    <reaction evidence="9">
        <text>prostaglandin E1 + NAD(+) = 15-oxoprostaglandin E1 + NADH + H(+)</text>
        <dbReference type="Rhea" id="RHEA:16477"/>
        <dbReference type="ChEBI" id="CHEBI:15378"/>
        <dbReference type="ChEBI" id="CHEBI:57397"/>
        <dbReference type="ChEBI" id="CHEBI:57401"/>
        <dbReference type="ChEBI" id="CHEBI:57540"/>
        <dbReference type="ChEBI" id="CHEBI:57945"/>
    </reaction>
    <physiologicalReaction direction="left-to-right" evidence="9">
        <dbReference type="Rhea" id="RHEA:16478"/>
    </physiologicalReaction>
</comment>
<evidence type="ECO:0000313" key="23">
    <source>
        <dbReference type="Proteomes" id="UP000762676"/>
    </source>
</evidence>
<evidence type="ECO:0000256" key="3">
    <source>
        <dbReference type="ARBA" id="ARBA00038968"/>
    </source>
</evidence>
<gene>
    <name evidence="22" type="ORF">ElyMa_006207500</name>
</gene>
<comment type="catalytic activity">
    <reaction evidence="15">
        <text>resolvin D2 + NAD(+) = 7-oxoresolvin D2 + NADH + H(+)</text>
        <dbReference type="Rhea" id="RHEA:53584"/>
        <dbReference type="ChEBI" id="CHEBI:15378"/>
        <dbReference type="ChEBI" id="CHEBI:57540"/>
        <dbReference type="ChEBI" id="CHEBI:57945"/>
        <dbReference type="ChEBI" id="CHEBI:133367"/>
        <dbReference type="ChEBI" id="CHEBI:137497"/>
    </reaction>
    <physiologicalReaction direction="left-to-right" evidence="15">
        <dbReference type="Rhea" id="RHEA:53585"/>
    </physiologicalReaction>
</comment>
<evidence type="ECO:0000256" key="15">
    <source>
        <dbReference type="ARBA" id="ARBA00048393"/>
    </source>
</evidence>
<evidence type="ECO:0000256" key="2">
    <source>
        <dbReference type="ARBA" id="ARBA00023002"/>
    </source>
</evidence>
<dbReference type="EC" id="1.1.1.141" evidence="3"/>
<evidence type="ECO:0000256" key="4">
    <source>
        <dbReference type="ARBA" id="ARBA00039060"/>
    </source>
</evidence>
<dbReference type="InterPro" id="IPR002347">
    <property type="entry name" value="SDR_fam"/>
</dbReference>
<evidence type="ECO:0000256" key="1">
    <source>
        <dbReference type="ARBA" id="ARBA00006484"/>
    </source>
</evidence>
<evidence type="ECO:0000256" key="6">
    <source>
        <dbReference type="ARBA" id="ARBA00041812"/>
    </source>
</evidence>
<protein>
    <recommendedName>
        <fullName evidence="5">15-hydroxyprostaglandin dehydrogenase [NAD(+)]</fullName>
        <ecNumber evidence="3">1.1.1.141</ecNumber>
        <ecNumber evidence="4">1.1.1.232</ecNumber>
    </recommendedName>
    <alternativeName>
        <fullName evidence="7">Eicosanoid/docosanoid dehydrogenase [NAD(+)]</fullName>
    </alternativeName>
    <alternativeName>
        <fullName evidence="6">Prostaglandin dehydrogenase 1</fullName>
    </alternativeName>
</protein>
<dbReference type="InterPro" id="IPR036291">
    <property type="entry name" value="NAD(P)-bd_dom_sf"/>
</dbReference>
<evidence type="ECO:0000256" key="11">
    <source>
        <dbReference type="ARBA" id="ARBA00048008"/>
    </source>
</evidence>
<evidence type="ECO:0000256" key="19">
    <source>
        <dbReference type="ARBA" id="ARBA00048921"/>
    </source>
</evidence>
<name>A0AAV4H4X7_9GAST</name>
<evidence type="ECO:0000256" key="14">
    <source>
        <dbReference type="ARBA" id="ARBA00048170"/>
    </source>
</evidence>
<comment type="catalytic activity">
    <reaction evidence="14">
        <text>resolvin D1 + NAD(+) = 17-oxoresolvin D1 + NADH + H(+)</text>
        <dbReference type="Rhea" id="RHEA:50128"/>
        <dbReference type="ChEBI" id="CHEBI:15378"/>
        <dbReference type="ChEBI" id="CHEBI:57540"/>
        <dbReference type="ChEBI" id="CHEBI:57945"/>
        <dbReference type="ChEBI" id="CHEBI:132079"/>
        <dbReference type="ChEBI" id="CHEBI:132081"/>
    </reaction>
    <physiologicalReaction direction="left-to-right" evidence="14">
        <dbReference type="Rhea" id="RHEA:50129"/>
    </physiologicalReaction>
</comment>
<comment type="catalytic activity">
    <reaction evidence="13">
        <text>(11R)-hydroxy-(5Z,8Z,12E,14Z)-eicosatetraenoate + NAD(+) = 11-oxo-(5Z,8Z,12E,14Z)-eicosatetraenoate + NADH + H(+)</text>
        <dbReference type="Rhea" id="RHEA:48640"/>
        <dbReference type="ChEBI" id="CHEBI:15378"/>
        <dbReference type="ChEBI" id="CHEBI:57540"/>
        <dbReference type="ChEBI" id="CHEBI:57945"/>
        <dbReference type="ChEBI" id="CHEBI:78836"/>
        <dbReference type="ChEBI" id="CHEBI:90697"/>
    </reaction>
    <physiologicalReaction direction="left-to-right" evidence="13">
        <dbReference type="Rhea" id="RHEA:48641"/>
    </physiologicalReaction>
</comment>
<evidence type="ECO:0000256" key="10">
    <source>
        <dbReference type="ARBA" id="ARBA00047672"/>
    </source>
</evidence>
<evidence type="ECO:0000256" key="9">
    <source>
        <dbReference type="ARBA" id="ARBA00047325"/>
    </source>
</evidence>
<dbReference type="EMBL" id="BMAT01012454">
    <property type="protein sequence ID" value="GFR92711.1"/>
    <property type="molecule type" value="Genomic_DNA"/>
</dbReference>
<comment type="catalytic activity">
    <reaction evidence="16">
        <text>lipoxin A4 + NAD(+) = 15-oxo-(5S,6R)-dihydroxy-(7E,9E,11Z,13E)-eicosatetraenoate + NADH + H(+)</text>
        <dbReference type="Rhea" id="RHEA:41572"/>
        <dbReference type="ChEBI" id="CHEBI:15378"/>
        <dbReference type="ChEBI" id="CHEBI:57540"/>
        <dbReference type="ChEBI" id="CHEBI:57945"/>
        <dbReference type="ChEBI" id="CHEBI:67026"/>
        <dbReference type="ChEBI" id="CHEBI:78311"/>
    </reaction>
    <physiologicalReaction direction="left-to-right" evidence="16">
        <dbReference type="Rhea" id="RHEA:41573"/>
    </physiologicalReaction>
</comment>
<comment type="caution">
    <text evidence="22">The sequence shown here is derived from an EMBL/GenBank/DDBJ whole genome shotgun (WGS) entry which is preliminary data.</text>
</comment>
<comment type="function">
    <text evidence="8">Catalyzes the NAD-dependent dehydrogenation (oxidation) of a broad array of hydroxylated polyunsaturated fatty acids (mainly eicosanoids and docosanoids, including prostaglandins, lipoxins and resolvins), yielding their corresponding keto (oxo) metabolites. Decreases the levels of the pro-proliferative prostaglandins such as prostaglandin E2 (whose activity is increased in cancer because of an increase in the expression of cyclooxygenase 2) and generates oxo-fatty acid products that can profoundly influence cell function by abrogating pro-inflammatory cytokine expression. Converts resolvins E1, D1 and D2 to their oxo products, which represents a mode of resolvin inactivation. Resolvin E1 plays important roles during the resolution phase of acute inflammation, while resolvins D1 and D2 have a unique role in obesity-induced adipose inflammation.</text>
</comment>
<dbReference type="Proteomes" id="UP000762676">
    <property type="component" value="Unassembled WGS sequence"/>
</dbReference>
<dbReference type="AlphaFoldDB" id="A0AAV4H4X7"/>
<dbReference type="SUPFAM" id="SSF51735">
    <property type="entry name" value="NAD(P)-binding Rossmann-fold domains"/>
    <property type="match status" value="1"/>
</dbReference>
<sequence length="242" mass="26767">MSRFGVAGKVFFITGGASGIGKAVIKAVLAEQAKVFFIDNNKKDGEKTLEEIRARHGADNVGFSYCDVSDRHDFENAFGQAVNKFGQVDVMFNNAGLVSERRPHLVVNVNLLGVIYGTEIAAAHMRKDKGGKGGRIINVSSLADIKETGIEYATLHPGNVVTKIWDLKEGDMFRLKENREKVLNGNYVMPMSKLVKAFLDLVTMEMMNGAMLEVTNKKIAFVKMEKRELRKMPPSPLKTSLL</sequence>
<comment type="catalytic activity">
    <reaction evidence="10">
        <text>resolvin D1 + NAD(+) = 8-oxoresolvin D1 + NADH + H(+)</text>
        <dbReference type="Rhea" id="RHEA:50124"/>
        <dbReference type="ChEBI" id="CHEBI:15378"/>
        <dbReference type="ChEBI" id="CHEBI:57540"/>
        <dbReference type="ChEBI" id="CHEBI:57945"/>
        <dbReference type="ChEBI" id="CHEBI:132079"/>
        <dbReference type="ChEBI" id="CHEBI:132080"/>
    </reaction>
    <physiologicalReaction direction="left-to-right" evidence="10">
        <dbReference type="Rhea" id="RHEA:50125"/>
    </physiologicalReaction>
</comment>
<comment type="catalytic activity">
    <reaction evidence="21">
        <text>resolvin E1 + NAD(+) = 18-oxo-resolvin E1 + NADH + H(+)</text>
        <dbReference type="Rhea" id="RHEA:49244"/>
        <dbReference type="ChEBI" id="CHEBI:15378"/>
        <dbReference type="ChEBI" id="CHEBI:57540"/>
        <dbReference type="ChEBI" id="CHEBI:57945"/>
        <dbReference type="ChEBI" id="CHEBI:91000"/>
        <dbReference type="ChEBI" id="CHEBI:91001"/>
    </reaction>
    <physiologicalReaction direction="left-to-right" evidence="21">
        <dbReference type="Rhea" id="RHEA:49245"/>
    </physiologicalReaction>
</comment>
<dbReference type="Gene3D" id="3.40.50.720">
    <property type="entry name" value="NAD(P)-binding Rossmann-like Domain"/>
    <property type="match status" value="1"/>
</dbReference>
<evidence type="ECO:0000256" key="17">
    <source>
        <dbReference type="ARBA" id="ARBA00048611"/>
    </source>
</evidence>
<comment type="catalytic activity">
    <reaction evidence="11">
        <text>14-hydroxy-(4Z,7Z,10Z,12E,16Z,19Z)-docosahexaenoate + NAD(+) = 14-oxo-(4Z,7Z,10Z,12E,16Z,19Z)-docosahexaenoate + NADH + H(+)</text>
        <dbReference type="Rhea" id="RHEA:48952"/>
        <dbReference type="ChEBI" id="CHEBI:15378"/>
        <dbReference type="ChEBI" id="CHEBI:57540"/>
        <dbReference type="ChEBI" id="CHEBI:57945"/>
        <dbReference type="ChEBI" id="CHEBI:90866"/>
        <dbReference type="ChEBI" id="CHEBI:90867"/>
    </reaction>
    <physiologicalReaction direction="left-to-right" evidence="11">
        <dbReference type="Rhea" id="RHEA:48953"/>
    </physiologicalReaction>
</comment>
<dbReference type="EC" id="1.1.1.232" evidence="4"/>
<evidence type="ECO:0000256" key="12">
    <source>
        <dbReference type="ARBA" id="ARBA00048140"/>
    </source>
</evidence>
<dbReference type="GO" id="GO:0005737">
    <property type="term" value="C:cytoplasm"/>
    <property type="evidence" value="ECO:0007669"/>
    <property type="project" value="TreeGrafter"/>
</dbReference>
<dbReference type="GO" id="GO:0047034">
    <property type="term" value="F:15-hydroxyicosatetraenoate dehydrogenase activity"/>
    <property type="evidence" value="ECO:0007669"/>
    <property type="project" value="UniProtKB-EC"/>
</dbReference>
<dbReference type="PANTHER" id="PTHR44229:SF4">
    <property type="entry name" value="15-HYDROXYPROSTAGLANDIN DEHYDROGENASE [NAD(+)]"/>
    <property type="match status" value="1"/>
</dbReference>
<accession>A0AAV4H4X7</accession>
<reference evidence="22 23" key="1">
    <citation type="journal article" date="2021" name="Elife">
        <title>Chloroplast acquisition without the gene transfer in kleptoplastic sea slugs, Plakobranchus ocellatus.</title>
        <authorList>
            <person name="Maeda T."/>
            <person name="Takahashi S."/>
            <person name="Yoshida T."/>
            <person name="Shimamura S."/>
            <person name="Takaki Y."/>
            <person name="Nagai Y."/>
            <person name="Toyoda A."/>
            <person name="Suzuki Y."/>
            <person name="Arimoto A."/>
            <person name="Ishii H."/>
            <person name="Satoh N."/>
            <person name="Nishiyama T."/>
            <person name="Hasebe M."/>
            <person name="Maruyama T."/>
            <person name="Minagawa J."/>
            <person name="Obokata J."/>
            <person name="Shigenobu S."/>
        </authorList>
    </citation>
    <scope>NUCLEOTIDE SEQUENCE [LARGE SCALE GENOMIC DNA]</scope>
</reference>
<evidence type="ECO:0000256" key="16">
    <source>
        <dbReference type="ARBA" id="ARBA00048535"/>
    </source>
</evidence>
<evidence type="ECO:0000256" key="13">
    <source>
        <dbReference type="ARBA" id="ARBA00048144"/>
    </source>
</evidence>